<dbReference type="PATRIC" id="fig|1365964.3.peg.2258"/>
<gene>
    <name evidence="1" type="ORF">BBM1114_11155</name>
</gene>
<dbReference type="Proteomes" id="UP000036802">
    <property type="component" value="Unassembled WGS sequence"/>
</dbReference>
<comment type="caution">
    <text evidence="1">The sequence shown here is derived from an EMBL/GenBank/DDBJ whole genome shotgun (WGS) entry which is preliminary data.</text>
</comment>
<name>A0A0L7CPN7_BIFBR</name>
<reference evidence="1 2" key="1">
    <citation type="journal article" date="2015" name="Int J Genomics">
        <title>Comparative Genomics Revealed Genetic Diversity and Species/Strain-Level Differences in Carbohydrate Metabolism of Three Probiotic Bifidobacterial Species.</title>
        <authorList>
            <person name="Odamaki T."/>
            <person name="Horigome A."/>
            <person name="Sugahara H."/>
            <person name="Hashikura N."/>
            <person name="Minami J."/>
            <person name="Xiao J.Z."/>
            <person name="Abe F."/>
        </authorList>
    </citation>
    <scope>NUCLEOTIDE SEQUENCE [LARGE SCALE GENOMIC DNA]</scope>
    <source>
        <strain evidence="1 2">MCC 1114</strain>
    </source>
</reference>
<evidence type="ECO:0000313" key="2">
    <source>
        <dbReference type="Proteomes" id="UP000036802"/>
    </source>
</evidence>
<dbReference type="Gene3D" id="3.90.550.10">
    <property type="entry name" value="Spore Coat Polysaccharide Biosynthesis Protein SpsA, Chain A"/>
    <property type="match status" value="1"/>
</dbReference>
<dbReference type="InterPro" id="IPR029044">
    <property type="entry name" value="Nucleotide-diphossugar_trans"/>
</dbReference>
<organism evidence="1 2">
    <name type="scientific">Bifidobacterium breve MCC 1114</name>
    <dbReference type="NCBI Taxonomy" id="1365964"/>
    <lineage>
        <taxon>Bacteria</taxon>
        <taxon>Bacillati</taxon>
        <taxon>Actinomycetota</taxon>
        <taxon>Actinomycetes</taxon>
        <taxon>Bifidobacteriales</taxon>
        <taxon>Bifidobacteriaceae</taxon>
        <taxon>Bifidobacterium</taxon>
    </lineage>
</organism>
<dbReference type="EMBL" id="AVQC01000032">
    <property type="protein sequence ID" value="KOA61548.1"/>
    <property type="molecule type" value="Genomic_DNA"/>
</dbReference>
<protein>
    <submittedName>
        <fullName evidence="1">Uncharacterized protein</fullName>
    </submittedName>
</protein>
<evidence type="ECO:0000313" key="1">
    <source>
        <dbReference type="EMBL" id="KOA61548.1"/>
    </source>
</evidence>
<dbReference type="AlphaFoldDB" id="A0A0L7CPN7"/>
<dbReference type="SUPFAM" id="SSF53448">
    <property type="entry name" value="Nucleotide-diphospho-sugar transferases"/>
    <property type="match status" value="1"/>
</dbReference>
<proteinExistence type="predicted"/>
<accession>A0A0L7CPN7</accession>
<sequence length="210" mass="24761">MNPDAIEELYSAFREANCDFVTASYSMMNQDGIKVHPIQGRRTRGAPWSRLYSKRVWRNLRFPEDYWFEDTIQMFCIDTQYTERYIDKHLYRYRVNHGGISANASASKKGLDSYWICEEMPDWCRKLGVPFDQKLYECTIEQLGPLTWKRCMALTRDEHKALFTVMCDRLASIAEFEAMRTSKRDAWPDLECALRTRNYGLYKAAAARLL</sequence>